<feature type="signal peptide" evidence="1">
    <location>
        <begin position="1"/>
        <end position="17"/>
    </location>
</feature>
<comment type="caution">
    <text evidence="2">The sequence shown here is derived from an EMBL/GenBank/DDBJ whole genome shotgun (WGS) entry which is preliminary data.</text>
</comment>
<dbReference type="PANTHER" id="PTHR11008:SF29">
    <property type="entry name" value="IP17226P"/>
    <property type="match status" value="1"/>
</dbReference>
<keyword evidence="3" id="KW-1185">Reference proteome</keyword>
<reference evidence="2 3" key="1">
    <citation type="submission" date="2023-11" db="EMBL/GenBank/DDBJ databases">
        <authorList>
            <person name="Hedman E."/>
            <person name="Englund M."/>
            <person name="Stromberg M."/>
            <person name="Nyberg Akerstrom W."/>
            <person name="Nylinder S."/>
            <person name="Jareborg N."/>
            <person name="Kallberg Y."/>
            <person name="Kronander E."/>
        </authorList>
    </citation>
    <scope>NUCLEOTIDE SEQUENCE [LARGE SCALE GENOMIC DNA]</scope>
</reference>
<organism evidence="2 3">
    <name type="scientific">Parnassius mnemosyne</name>
    <name type="common">clouded apollo</name>
    <dbReference type="NCBI Taxonomy" id="213953"/>
    <lineage>
        <taxon>Eukaryota</taxon>
        <taxon>Metazoa</taxon>
        <taxon>Ecdysozoa</taxon>
        <taxon>Arthropoda</taxon>
        <taxon>Hexapoda</taxon>
        <taxon>Insecta</taxon>
        <taxon>Pterygota</taxon>
        <taxon>Neoptera</taxon>
        <taxon>Endopterygota</taxon>
        <taxon>Lepidoptera</taxon>
        <taxon>Glossata</taxon>
        <taxon>Ditrysia</taxon>
        <taxon>Papilionoidea</taxon>
        <taxon>Papilionidae</taxon>
        <taxon>Parnassiinae</taxon>
        <taxon>Parnassini</taxon>
        <taxon>Parnassius</taxon>
        <taxon>Driopa</taxon>
    </lineage>
</organism>
<gene>
    <name evidence="2" type="ORF">PARMNEM_LOCUS19033</name>
</gene>
<protein>
    <submittedName>
        <fullName evidence="2">Uncharacterized protein</fullName>
    </submittedName>
</protein>
<dbReference type="Proteomes" id="UP001314205">
    <property type="component" value="Unassembled WGS sequence"/>
</dbReference>
<evidence type="ECO:0000313" key="3">
    <source>
        <dbReference type="Proteomes" id="UP001314205"/>
    </source>
</evidence>
<dbReference type="Gene3D" id="3.15.10.30">
    <property type="entry name" value="Haemolymph juvenile hormone binding protein"/>
    <property type="match status" value="1"/>
</dbReference>
<dbReference type="PANTHER" id="PTHR11008">
    <property type="entry name" value="PROTEIN TAKEOUT-LIKE PROTEIN"/>
    <property type="match status" value="1"/>
</dbReference>
<dbReference type="InterPro" id="IPR038606">
    <property type="entry name" value="To_sf"/>
</dbReference>
<sequence>MKTIAFAALMILASASALPQVSDLNQRRDVVEVILDVIDKVREKIQDGYDPYVLEKAEGSYRFPIPGVFRARASIEDLIVTGASNIVVEDIGYSVMTNKLTFAVAIPEIRVSIGRAEAEVAFLGRPSHRGFLDGRLAVTGLRISGELNVEVDDRSKASVSDVVISTSLGGIESGIHVNIIGYDLSGYVNNFLNKSLPTILNNNADRINRILEQVLTFLLNRIL</sequence>
<keyword evidence="1" id="KW-0732">Signal</keyword>
<evidence type="ECO:0000256" key="1">
    <source>
        <dbReference type="SAM" id="SignalP"/>
    </source>
</evidence>
<dbReference type="AlphaFoldDB" id="A0AAV1M1F5"/>
<name>A0AAV1M1F5_9NEOP</name>
<dbReference type="EMBL" id="CAVLGL010000115">
    <property type="protein sequence ID" value="CAK1600252.1"/>
    <property type="molecule type" value="Genomic_DNA"/>
</dbReference>
<evidence type="ECO:0000313" key="2">
    <source>
        <dbReference type="EMBL" id="CAK1600252.1"/>
    </source>
</evidence>
<feature type="chain" id="PRO_5043763080" evidence="1">
    <location>
        <begin position="18"/>
        <end position="223"/>
    </location>
</feature>
<proteinExistence type="predicted"/>
<dbReference type="InterPro" id="IPR010562">
    <property type="entry name" value="Haemolymph_juvenile_hormone-bd"/>
</dbReference>
<accession>A0AAV1M1F5</accession>
<dbReference type="Pfam" id="PF06585">
    <property type="entry name" value="JHBP"/>
    <property type="match status" value="1"/>
</dbReference>
<dbReference type="GO" id="GO:0005615">
    <property type="term" value="C:extracellular space"/>
    <property type="evidence" value="ECO:0007669"/>
    <property type="project" value="TreeGrafter"/>
</dbReference>